<dbReference type="eggNOG" id="ENOG502S8DQ">
    <property type="taxonomic scope" value="Eukaryota"/>
</dbReference>
<dbReference type="AlphaFoldDB" id="A4S6G9"/>
<accession>A4S6G9</accession>
<dbReference type="OMA" id="FSSDMYH"/>
<name>A4S6G9_OSTLU</name>
<reference evidence="1 2" key="1">
    <citation type="journal article" date="2007" name="Proc. Natl. Acad. Sci. U.S.A.">
        <title>The tiny eukaryote Ostreococcus provides genomic insights into the paradox of plankton speciation.</title>
        <authorList>
            <person name="Palenik B."/>
            <person name="Grimwood J."/>
            <person name="Aerts A."/>
            <person name="Rouze P."/>
            <person name="Salamov A."/>
            <person name="Putnam N."/>
            <person name="Dupont C."/>
            <person name="Jorgensen R."/>
            <person name="Derelle E."/>
            <person name="Rombauts S."/>
            <person name="Zhou K."/>
            <person name="Otillar R."/>
            <person name="Merchant S.S."/>
            <person name="Podell S."/>
            <person name="Gaasterland T."/>
            <person name="Napoli C."/>
            <person name="Gendler K."/>
            <person name="Manuell A."/>
            <person name="Tai V."/>
            <person name="Vallon O."/>
            <person name="Piganeau G."/>
            <person name="Jancek S."/>
            <person name="Heijde M."/>
            <person name="Jabbari K."/>
            <person name="Bowler C."/>
            <person name="Lohr M."/>
            <person name="Robbens S."/>
            <person name="Werner G."/>
            <person name="Dubchak I."/>
            <person name="Pazour G.J."/>
            <person name="Ren Q."/>
            <person name="Paulsen I."/>
            <person name="Delwiche C."/>
            <person name="Schmutz J."/>
            <person name="Rokhsar D."/>
            <person name="Van de Peer Y."/>
            <person name="Moreau H."/>
            <person name="Grigoriev I.V."/>
        </authorList>
    </citation>
    <scope>NUCLEOTIDE SEQUENCE [LARGE SCALE GENOMIC DNA]</scope>
    <source>
        <strain evidence="1 2">CCE9901</strain>
    </source>
</reference>
<dbReference type="Proteomes" id="UP000001568">
    <property type="component" value="Chromosome 13"/>
</dbReference>
<dbReference type="RefSeq" id="XP_001420941.1">
    <property type="nucleotide sequence ID" value="XM_001420904.1"/>
</dbReference>
<gene>
    <name evidence="1" type="ORF">OSTLU_27116</name>
</gene>
<dbReference type="PANTHER" id="PTHR35716">
    <property type="entry name" value="OS05G0574700 PROTEIN-RELATED"/>
    <property type="match status" value="1"/>
</dbReference>
<evidence type="ECO:0000313" key="1">
    <source>
        <dbReference type="EMBL" id="ABO99234.1"/>
    </source>
</evidence>
<organism evidence="1 2">
    <name type="scientific">Ostreococcus lucimarinus (strain CCE9901)</name>
    <dbReference type="NCBI Taxonomy" id="436017"/>
    <lineage>
        <taxon>Eukaryota</taxon>
        <taxon>Viridiplantae</taxon>
        <taxon>Chlorophyta</taxon>
        <taxon>Mamiellophyceae</taxon>
        <taxon>Mamiellales</taxon>
        <taxon>Bathycoccaceae</taxon>
        <taxon>Ostreococcus</taxon>
    </lineage>
</organism>
<proteinExistence type="predicted"/>
<sequence>MASAEEILMQVIDRREFKPTSEECPFCREARVKENGSKCLGICRNPQNVPGPLVYPHAMQTWEDAVDCILWAMRDISTPRTDHGVQVMWEYAVEHGNMERSRFFGFSSDMYHFDHFIGKALNTYDAFVRNTGHEITQVSTMEDGRTRVDVRVKDRVGEETEWIFIMVRRTFGKYEGCIQAHRIVRADFPHLGDI</sequence>
<keyword evidence="2" id="KW-1185">Reference proteome</keyword>
<dbReference type="EMBL" id="CP000593">
    <property type="protein sequence ID" value="ABO99234.1"/>
    <property type="molecule type" value="Genomic_DNA"/>
</dbReference>
<dbReference type="KEGG" id="olu:OSTLU_27116"/>
<dbReference type="PANTHER" id="PTHR35716:SF1">
    <property type="entry name" value="OS05G0574700 PROTEIN"/>
    <property type="match status" value="1"/>
</dbReference>
<dbReference type="Gramene" id="ABO99234">
    <property type="protein sequence ID" value="ABO99234"/>
    <property type="gene ID" value="OSTLU_27116"/>
</dbReference>
<protein>
    <submittedName>
        <fullName evidence="1">Uncharacterized protein</fullName>
    </submittedName>
</protein>
<evidence type="ECO:0000313" key="2">
    <source>
        <dbReference type="Proteomes" id="UP000001568"/>
    </source>
</evidence>
<dbReference type="HOGENOM" id="CLU_1201259_0_0_1"/>
<dbReference type="GeneID" id="5005147"/>
<dbReference type="OrthoDB" id="10266005at2759"/>